<dbReference type="InterPro" id="IPR027417">
    <property type="entry name" value="P-loop_NTPase"/>
</dbReference>
<keyword evidence="9" id="KW-1185">Reference proteome</keyword>
<keyword evidence="3 5" id="KW-0067">ATP-binding</keyword>
<dbReference type="Pfam" id="PF00225">
    <property type="entry name" value="Kinesin"/>
    <property type="match status" value="1"/>
</dbReference>
<proteinExistence type="inferred from homology"/>
<dbReference type="GO" id="GO:0008017">
    <property type="term" value="F:microtubule binding"/>
    <property type="evidence" value="ECO:0007669"/>
    <property type="project" value="InterPro"/>
</dbReference>
<dbReference type="InterPro" id="IPR036961">
    <property type="entry name" value="Kinesin_motor_dom_sf"/>
</dbReference>
<keyword evidence="1" id="KW-0493">Microtubule</keyword>
<dbReference type="SUPFAM" id="SSF52540">
    <property type="entry name" value="P-loop containing nucleoside triphosphate hydrolases"/>
    <property type="match status" value="1"/>
</dbReference>
<feature type="region of interest" description="Disordered" evidence="6">
    <location>
        <begin position="668"/>
        <end position="693"/>
    </location>
</feature>
<dbReference type="InterPro" id="IPR001752">
    <property type="entry name" value="Kinesin_motor_dom"/>
</dbReference>
<evidence type="ECO:0000256" key="4">
    <source>
        <dbReference type="ARBA" id="ARBA00023175"/>
    </source>
</evidence>
<dbReference type="EnsemblPlants" id="Ma04_t36030.2">
    <property type="protein sequence ID" value="Ma04_p36030.2"/>
    <property type="gene ID" value="Ma04_g36030"/>
</dbReference>
<dbReference type="GO" id="GO:0007018">
    <property type="term" value="P:microtubule-based movement"/>
    <property type="evidence" value="ECO:0007669"/>
    <property type="project" value="InterPro"/>
</dbReference>
<reference evidence="8" key="1">
    <citation type="submission" date="2021-05" db="UniProtKB">
        <authorList>
            <consortium name="EnsemblPlants"/>
        </authorList>
    </citation>
    <scope>IDENTIFICATION</scope>
    <source>
        <strain evidence="8">subsp. malaccensis</strain>
    </source>
</reference>
<feature type="compositionally biased region" description="Pro residues" evidence="6">
    <location>
        <begin position="1"/>
        <end position="10"/>
    </location>
</feature>
<dbReference type="PANTHER" id="PTHR24115">
    <property type="entry name" value="KINESIN-RELATED"/>
    <property type="match status" value="1"/>
</dbReference>
<accession>A0A804IXP4</accession>
<keyword evidence="2 5" id="KW-0547">Nucleotide-binding</keyword>
<dbReference type="GO" id="GO:0003777">
    <property type="term" value="F:microtubule motor activity"/>
    <property type="evidence" value="ECO:0007669"/>
    <property type="project" value="InterPro"/>
</dbReference>
<name>A0A804IXP4_MUSAM</name>
<dbReference type="Proteomes" id="UP000012960">
    <property type="component" value="Unplaced"/>
</dbReference>
<feature type="region of interest" description="Disordered" evidence="6">
    <location>
        <begin position="1"/>
        <end position="22"/>
    </location>
</feature>
<feature type="compositionally biased region" description="Polar residues" evidence="6">
    <location>
        <begin position="757"/>
        <end position="771"/>
    </location>
</feature>
<organism evidence="8 9">
    <name type="scientific">Musa acuminata subsp. malaccensis</name>
    <name type="common">Wild banana</name>
    <name type="synonym">Musa malaccensis</name>
    <dbReference type="NCBI Taxonomy" id="214687"/>
    <lineage>
        <taxon>Eukaryota</taxon>
        <taxon>Viridiplantae</taxon>
        <taxon>Streptophyta</taxon>
        <taxon>Embryophyta</taxon>
        <taxon>Tracheophyta</taxon>
        <taxon>Spermatophyta</taxon>
        <taxon>Magnoliopsida</taxon>
        <taxon>Liliopsida</taxon>
        <taxon>Zingiberales</taxon>
        <taxon>Musaceae</taxon>
        <taxon>Musa</taxon>
    </lineage>
</organism>
<dbReference type="GO" id="GO:0005874">
    <property type="term" value="C:microtubule"/>
    <property type="evidence" value="ECO:0007669"/>
    <property type="project" value="UniProtKB-KW"/>
</dbReference>
<evidence type="ECO:0000313" key="8">
    <source>
        <dbReference type="EnsemblPlants" id="Ma04_p36030.2"/>
    </source>
</evidence>
<dbReference type="AlphaFoldDB" id="A0A804IXP4"/>
<dbReference type="InterPro" id="IPR027640">
    <property type="entry name" value="Kinesin-like_fam"/>
</dbReference>
<evidence type="ECO:0000256" key="1">
    <source>
        <dbReference type="ARBA" id="ARBA00022701"/>
    </source>
</evidence>
<evidence type="ECO:0000256" key="5">
    <source>
        <dbReference type="PROSITE-ProRule" id="PRU00283"/>
    </source>
</evidence>
<feature type="compositionally biased region" description="Polar residues" evidence="6">
    <location>
        <begin position="668"/>
        <end position="681"/>
    </location>
</feature>
<dbReference type="PANTHER" id="PTHR24115:SF1008">
    <property type="entry name" value="KINESIN-LIKE PROTEIN SUBITO"/>
    <property type="match status" value="1"/>
</dbReference>
<feature type="region of interest" description="Disordered" evidence="6">
    <location>
        <begin position="739"/>
        <end position="771"/>
    </location>
</feature>
<dbReference type="PROSITE" id="PS50067">
    <property type="entry name" value="KINESIN_MOTOR_2"/>
    <property type="match status" value="1"/>
</dbReference>
<feature type="region of interest" description="Disordered" evidence="6">
    <location>
        <begin position="413"/>
        <end position="461"/>
    </location>
</feature>
<keyword evidence="4 5" id="KW-0505">Motor protein</keyword>
<dbReference type="Gene3D" id="3.40.850.10">
    <property type="entry name" value="Kinesin motor domain"/>
    <property type="match status" value="1"/>
</dbReference>
<feature type="domain" description="Kinesin motor" evidence="7">
    <location>
        <begin position="47"/>
        <end position="403"/>
    </location>
</feature>
<comment type="similarity">
    <text evidence="5">Belongs to the TRAFAC class myosin-kinesin ATPase superfamily. Kinesin family.</text>
</comment>
<evidence type="ECO:0000313" key="9">
    <source>
        <dbReference type="Proteomes" id="UP000012960"/>
    </source>
</evidence>
<dbReference type="Gramene" id="Ma04_t36030.2">
    <property type="protein sequence ID" value="Ma04_p36030.2"/>
    <property type="gene ID" value="Ma04_g36030"/>
</dbReference>
<dbReference type="GO" id="GO:0005524">
    <property type="term" value="F:ATP binding"/>
    <property type="evidence" value="ECO:0007669"/>
    <property type="project" value="UniProtKB-UniRule"/>
</dbReference>
<evidence type="ECO:0000256" key="6">
    <source>
        <dbReference type="SAM" id="MobiDB-lite"/>
    </source>
</evidence>
<feature type="compositionally biased region" description="Basic and acidic residues" evidence="6">
    <location>
        <begin position="682"/>
        <end position="693"/>
    </location>
</feature>
<feature type="region of interest" description="Disordered" evidence="6">
    <location>
        <begin position="59"/>
        <end position="88"/>
    </location>
</feature>
<feature type="binding site" evidence="5">
    <location>
        <begin position="159"/>
        <end position="166"/>
    </location>
    <ligand>
        <name>ATP</name>
        <dbReference type="ChEBI" id="CHEBI:30616"/>
    </ligand>
</feature>
<protein>
    <recommendedName>
        <fullName evidence="7">Kinesin motor domain-containing protein</fullName>
    </recommendedName>
</protein>
<dbReference type="SMART" id="SM00129">
    <property type="entry name" value="KISc"/>
    <property type="match status" value="1"/>
</dbReference>
<evidence type="ECO:0000256" key="2">
    <source>
        <dbReference type="ARBA" id="ARBA00022741"/>
    </source>
</evidence>
<evidence type="ECO:0000256" key="3">
    <source>
        <dbReference type="ARBA" id="ARBA00022840"/>
    </source>
</evidence>
<dbReference type="PRINTS" id="PR00380">
    <property type="entry name" value="KINESINHEAVY"/>
</dbReference>
<sequence length="771" mass="84470">MDSPSSPCPPTTVRRNPPRRAKQTTYAEALPLASLPQDTSCPADADNLKVFLRIRPNEVAPPRPGRIPPKAGTRALAKGAPPKMERRRTGACLSVNGPSSVTLSAPSLLDRGRAKNEVYDGFSFVFPPDSTQQEVYNMAVNPILMDFMGGKSGLLVALGPTGSGKTYTMFGCARNPGVVPLILKQLFDRPSQGDLHERRSYYLSMFEIHSERGKGERILDLSHDGVELSFQHSTVIGLKEVMVSNIAEAENALALGMLKRSTAATSANDQSSRSQCIINIRKTEKSLSEHSVSLPSAVLTIADLAGAERERKTGNQGARLLESNFINNTSMVFGLCLRALLEHQRNPRKPIEKHFKNSLLTRYLRDYMEGKKCMTLILMVKPGEDDYADTSFLLRQASPYMKIKFTNLEDMSSLPNRKRSTTSPVKVDHHKRRKTNVSKTSLDDEGIHGSDGNVGIKASKKDASSKKLQEIGIPQSSSISSKIVEPATMETPMKGALYIELQKMTRQEEIMRNFSKALWNVLKQYKEKLMMIDQVPENSPGVTLVPEDYKGPADFGAERTLTKLNKSDIDYGGAISLNSLCMVDGINVSSSSVEKITHLKENEGLIDKIPENMPGRTIVQEDFNGLSDFGSKGTSTKLDKSGICNGSSSSLDSLRMVDDINISSSSSVQKVTNLKENGTSPDSDRSRVQHAKSNDKYHVRKVLKEKNGPLFKSSNAEKPKRKLLPASAMLLKELTGPDMEAANGDARGKIPAGGHGVSQSTSLFSLLRKQS</sequence>
<evidence type="ECO:0000259" key="7">
    <source>
        <dbReference type="PROSITE" id="PS50067"/>
    </source>
</evidence>